<evidence type="ECO:0000256" key="1">
    <source>
        <dbReference type="SAM" id="MobiDB-lite"/>
    </source>
</evidence>
<feature type="transmembrane region" description="Helical" evidence="2">
    <location>
        <begin position="6"/>
        <end position="25"/>
    </location>
</feature>
<keyword evidence="5" id="KW-1185">Reference proteome</keyword>
<evidence type="ECO:0000256" key="2">
    <source>
        <dbReference type="SAM" id="Phobius"/>
    </source>
</evidence>
<organism evidence="4 5">
    <name type="scientific">Pseudonocardia parietis</name>
    <dbReference type="NCBI Taxonomy" id="570936"/>
    <lineage>
        <taxon>Bacteria</taxon>
        <taxon>Bacillati</taxon>
        <taxon>Actinomycetota</taxon>
        <taxon>Actinomycetes</taxon>
        <taxon>Pseudonocardiales</taxon>
        <taxon>Pseudonocardiaceae</taxon>
        <taxon>Pseudonocardia</taxon>
    </lineage>
</organism>
<dbReference type="SUPFAM" id="SSF53955">
    <property type="entry name" value="Lysozyme-like"/>
    <property type="match status" value="1"/>
</dbReference>
<comment type="caution">
    <text evidence="4">The sequence shown here is derived from an EMBL/GenBank/DDBJ whole genome shotgun (WGS) entry which is preliminary data.</text>
</comment>
<dbReference type="RefSeq" id="WP_210034553.1">
    <property type="nucleotide sequence ID" value="NZ_JAGINU010000001.1"/>
</dbReference>
<evidence type="ECO:0000313" key="5">
    <source>
        <dbReference type="Proteomes" id="UP001519295"/>
    </source>
</evidence>
<protein>
    <submittedName>
        <fullName evidence="4">Membrane-bound lytic murein transglycosylase B</fullName>
    </submittedName>
</protein>
<keyword evidence="2" id="KW-0812">Transmembrane</keyword>
<gene>
    <name evidence="4" type="ORF">JOF36_006638</name>
</gene>
<dbReference type="InterPro" id="IPR031304">
    <property type="entry name" value="SLT_2"/>
</dbReference>
<evidence type="ECO:0000313" key="4">
    <source>
        <dbReference type="EMBL" id="MBP2370942.1"/>
    </source>
</evidence>
<dbReference type="EMBL" id="JAGINU010000001">
    <property type="protein sequence ID" value="MBP2370942.1"/>
    <property type="molecule type" value="Genomic_DNA"/>
</dbReference>
<dbReference type="Pfam" id="PF13406">
    <property type="entry name" value="SLT_2"/>
    <property type="match status" value="1"/>
</dbReference>
<name>A0ABS4W3Z4_9PSEU</name>
<keyword evidence="2" id="KW-0472">Membrane</keyword>
<feature type="region of interest" description="Disordered" evidence="1">
    <location>
        <begin position="110"/>
        <end position="137"/>
    </location>
</feature>
<proteinExistence type="predicted"/>
<dbReference type="Gene3D" id="1.10.530.10">
    <property type="match status" value="1"/>
</dbReference>
<feature type="region of interest" description="Disordered" evidence="1">
    <location>
        <begin position="29"/>
        <end position="51"/>
    </location>
</feature>
<feature type="domain" description="Transglycosylase SLT" evidence="3">
    <location>
        <begin position="157"/>
        <end position="201"/>
    </location>
</feature>
<dbReference type="PANTHER" id="PTHR30163:SF8">
    <property type="entry name" value="LYTIC MUREIN TRANSGLYCOSYLASE"/>
    <property type="match status" value="1"/>
</dbReference>
<dbReference type="InterPro" id="IPR023346">
    <property type="entry name" value="Lysozyme-like_dom_sf"/>
</dbReference>
<sequence length="241" mass="25087">MRIRSLFAILGTVVVLALLAVLVMVGTDRRPSSPRTPVDPDSPPPAVAALPAGTDAAGWARATARDTGIPERTLAAYASAEVRQRERTPQCGLSWSTLAGIGSIESRHARIGGARPGSDGRADPPIVGIALDGDNGTRRVTDTDGGRLDGDPVLDRAVGPMQFLPETWARHGADGNDDGVADPQQVDDAALAAAGYLCSSGRDVAEGDDWWDGVLAYNASDSYARDVWSAAAGYASSVRPQ</sequence>
<dbReference type="PANTHER" id="PTHR30163">
    <property type="entry name" value="MEMBRANE-BOUND LYTIC MUREIN TRANSGLYCOSYLASE B"/>
    <property type="match status" value="1"/>
</dbReference>
<accession>A0ABS4W3Z4</accession>
<evidence type="ECO:0000259" key="3">
    <source>
        <dbReference type="Pfam" id="PF13406"/>
    </source>
</evidence>
<reference evidence="4 5" key="1">
    <citation type="submission" date="2021-03" db="EMBL/GenBank/DDBJ databases">
        <title>Sequencing the genomes of 1000 actinobacteria strains.</title>
        <authorList>
            <person name="Klenk H.-P."/>
        </authorList>
    </citation>
    <scope>NUCLEOTIDE SEQUENCE [LARGE SCALE GENOMIC DNA]</scope>
    <source>
        <strain evidence="4 5">DSM 45256</strain>
    </source>
</reference>
<dbReference type="InterPro" id="IPR043426">
    <property type="entry name" value="MltB-like"/>
</dbReference>
<dbReference type="Proteomes" id="UP001519295">
    <property type="component" value="Unassembled WGS sequence"/>
</dbReference>
<keyword evidence="2" id="KW-1133">Transmembrane helix</keyword>
<dbReference type="CDD" id="cd13399">
    <property type="entry name" value="Slt35-like"/>
    <property type="match status" value="1"/>
</dbReference>